<comment type="caution">
    <text evidence="2">The sequence shown here is derived from an EMBL/GenBank/DDBJ whole genome shotgun (WGS) entry which is preliminary data.</text>
</comment>
<evidence type="ECO:0000256" key="1">
    <source>
        <dbReference type="SAM" id="MobiDB-lite"/>
    </source>
</evidence>
<reference evidence="2" key="1">
    <citation type="submission" date="2020-03" db="EMBL/GenBank/DDBJ databases">
        <authorList>
            <person name="Weist P."/>
        </authorList>
    </citation>
    <scope>NUCLEOTIDE SEQUENCE</scope>
</reference>
<keyword evidence="3" id="KW-1185">Reference proteome</keyword>
<feature type="compositionally biased region" description="Basic residues" evidence="1">
    <location>
        <begin position="1"/>
        <end position="11"/>
    </location>
</feature>
<accession>A0A9N7V0N5</accession>
<organism evidence="2 3">
    <name type="scientific">Pleuronectes platessa</name>
    <name type="common">European plaice</name>
    <dbReference type="NCBI Taxonomy" id="8262"/>
    <lineage>
        <taxon>Eukaryota</taxon>
        <taxon>Metazoa</taxon>
        <taxon>Chordata</taxon>
        <taxon>Craniata</taxon>
        <taxon>Vertebrata</taxon>
        <taxon>Euteleostomi</taxon>
        <taxon>Actinopterygii</taxon>
        <taxon>Neopterygii</taxon>
        <taxon>Teleostei</taxon>
        <taxon>Neoteleostei</taxon>
        <taxon>Acanthomorphata</taxon>
        <taxon>Carangaria</taxon>
        <taxon>Pleuronectiformes</taxon>
        <taxon>Pleuronectoidei</taxon>
        <taxon>Pleuronectidae</taxon>
        <taxon>Pleuronectes</taxon>
    </lineage>
</organism>
<evidence type="ECO:0000313" key="3">
    <source>
        <dbReference type="Proteomes" id="UP001153269"/>
    </source>
</evidence>
<feature type="region of interest" description="Disordered" evidence="1">
    <location>
        <begin position="1"/>
        <end position="137"/>
    </location>
</feature>
<dbReference type="AlphaFoldDB" id="A0A9N7V0N5"/>
<dbReference type="Proteomes" id="UP001153269">
    <property type="component" value="Unassembled WGS sequence"/>
</dbReference>
<evidence type="ECO:0000313" key="2">
    <source>
        <dbReference type="EMBL" id="CAB1440001.1"/>
    </source>
</evidence>
<feature type="compositionally biased region" description="Low complexity" evidence="1">
    <location>
        <begin position="101"/>
        <end position="115"/>
    </location>
</feature>
<sequence>MPSPHKDRRYWKGGNEQDSASGETHRGSQLSLSQEEGLQVVACTDTGGHPPHRSAGSHQSPPQQSISFRHPIHTFSQSPQMKAELQLSLTEEGSDEDDGDAAVAQVAADASATPARSSDREDEGETAHCGRGRLFQG</sequence>
<proteinExistence type="predicted"/>
<gene>
    <name evidence="2" type="ORF">PLEPLA_LOCUS27767</name>
</gene>
<feature type="compositionally biased region" description="Polar residues" evidence="1">
    <location>
        <begin position="16"/>
        <end position="36"/>
    </location>
</feature>
<name>A0A9N7V0N5_PLEPL</name>
<protein>
    <submittedName>
        <fullName evidence="2">Uncharacterized protein</fullName>
    </submittedName>
</protein>
<feature type="compositionally biased region" description="Polar residues" evidence="1">
    <location>
        <begin position="56"/>
        <end position="67"/>
    </location>
</feature>
<dbReference type="EMBL" id="CADEAL010002380">
    <property type="protein sequence ID" value="CAB1440001.1"/>
    <property type="molecule type" value="Genomic_DNA"/>
</dbReference>